<organism evidence="10 11">
    <name type="scientific">Theileria equi strain WA</name>
    <dbReference type="NCBI Taxonomy" id="1537102"/>
    <lineage>
        <taxon>Eukaryota</taxon>
        <taxon>Sar</taxon>
        <taxon>Alveolata</taxon>
        <taxon>Apicomplexa</taxon>
        <taxon>Aconoidasida</taxon>
        <taxon>Piroplasmida</taxon>
        <taxon>Theileriidae</taxon>
        <taxon>Theileria</taxon>
    </lineage>
</organism>
<evidence type="ECO:0000256" key="4">
    <source>
        <dbReference type="ARBA" id="ARBA00022574"/>
    </source>
</evidence>
<dbReference type="PANTHER" id="PTHR44215">
    <property type="entry name" value="WD REPEAT-CONTAINING PROTEIN 75"/>
    <property type="match status" value="1"/>
</dbReference>
<dbReference type="Proteomes" id="UP000031512">
    <property type="component" value="Chromosome 1"/>
</dbReference>
<evidence type="ECO:0000313" key="10">
    <source>
        <dbReference type="EMBL" id="AFZ80233.1"/>
    </source>
</evidence>
<dbReference type="KEGG" id="beq:BEWA_030860"/>
<dbReference type="GO" id="GO:0032040">
    <property type="term" value="C:small-subunit processome"/>
    <property type="evidence" value="ECO:0007669"/>
    <property type="project" value="InterPro"/>
</dbReference>
<feature type="coiled-coil region" evidence="9">
    <location>
        <begin position="932"/>
        <end position="959"/>
    </location>
</feature>
<dbReference type="STRING" id="1537102.L0AY97"/>
<dbReference type="InterPro" id="IPR011041">
    <property type="entry name" value="Quinoprot_gluc/sorb_DH_b-prop"/>
</dbReference>
<keyword evidence="4 8" id="KW-0853">WD repeat</keyword>
<dbReference type="AlphaFoldDB" id="L0AY97"/>
<dbReference type="VEuPathDB" id="PiroplasmaDB:BEWA_030860"/>
<keyword evidence="7" id="KW-0539">Nucleus</keyword>
<dbReference type="GO" id="GO:2000234">
    <property type="term" value="P:positive regulation of rRNA processing"/>
    <property type="evidence" value="ECO:0007669"/>
    <property type="project" value="TreeGrafter"/>
</dbReference>
<dbReference type="GO" id="GO:0003723">
    <property type="term" value="F:RNA binding"/>
    <property type="evidence" value="ECO:0007669"/>
    <property type="project" value="InterPro"/>
</dbReference>
<dbReference type="OrthoDB" id="4096at2759"/>
<dbReference type="InterPro" id="IPR053826">
    <property type="entry name" value="WDR75"/>
</dbReference>
<feature type="repeat" description="WD" evidence="8">
    <location>
        <begin position="602"/>
        <end position="635"/>
    </location>
</feature>
<dbReference type="SUPFAM" id="SSF50952">
    <property type="entry name" value="Soluble quinoprotein glucose dehydrogenase"/>
    <property type="match status" value="1"/>
</dbReference>
<comment type="subcellular location">
    <subcellularLocation>
        <location evidence="1">Nucleus</location>
        <location evidence="1">Nucleolus</location>
    </subcellularLocation>
</comment>
<keyword evidence="5" id="KW-0677">Repeat</keyword>
<dbReference type="PANTHER" id="PTHR44215:SF1">
    <property type="entry name" value="WD REPEAT-CONTAINING PROTEIN 75"/>
    <property type="match status" value="1"/>
</dbReference>
<gene>
    <name evidence="10" type="ORF">BEWA_030860</name>
</gene>
<evidence type="ECO:0000256" key="1">
    <source>
        <dbReference type="ARBA" id="ARBA00004604"/>
    </source>
</evidence>
<dbReference type="InterPro" id="IPR001680">
    <property type="entry name" value="WD40_rpt"/>
</dbReference>
<dbReference type="PROSITE" id="PS50082">
    <property type="entry name" value="WD_REPEATS_2"/>
    <property type="match status" value="2"/>
</dbReference>
<dbReference type="GO" id="GO:0045943">
    <property type="term" value="P:positive regulation of transcription by RNA polymerase I"/>
    <property type="evidence" value="ECO:0007669"/>
    <property type="project" value="InterPro"/>
</dbReference>
<dbReference type="SUPFAM" id="SSF50978">
    <property type="entry name" value="WD40 repeat-like"/>
    <property type="match status" value="2"/>
</dbReference>
<evidence type="ECO:0000256" key="5">
    <source>
        <dbReference type="ARBA" id="ARBA00022737"/>
    </source>
</evidence>
<keyword evidence="2" id="KW-0690">Ribosome biogenesis</keyword>
<dbReference type="Gene3D" id="2.130.10.10">
    <property type="entry name" value="YVTN repeat-like/Quinoprotein amine dehydrogenase"/>
    <property type="match status" value="3"/>
</dbReference>
<dbReference type="RefSeq" id="XP_004829899.1">
    <property type="nucleotide sequence ID" value="XM_004829842.1"/>
</dbReference>
<dbReference type="EMBL" id="CP001669">
    <property type="protein sequence ID" value="AFZ80233.1"/>
    <property type="molecule type" value="Genomic_DNA"/>
</dbReference>
<name>L0AY97_THEEQ</name>
<evidence type="ECO:0000256" key="2">
    <source>
        <dbReference type="ARBA" id="ARBA00022517"/>
    </source>
</evidence>
<dbReference type="InterPro" id="IPR015943">
    <property type="entry name" value="WD40/YVTN_repeat-like_dom_sf"/>
</dbReference>
<dbReference type="SMART" id="SM00320">
    <property type="entry name" value="WD40"/>
    <property type="match status" value="5"/>
</dbReference>
<evidence type="ECO:0000313" key="11">
    <source>
        <dbReference type="Proteomes" id="UP000031512"/>
    </source>
</evidence>
<evidence type="ECO:0000256" key="3">
    <source>
        <dbReference type="ARBA" id="ARBA00022552"/>
    </source>
</evidence>
<evidence type="ECO:0000256" key="6">
    <source>
        <dbReference type="ARBA" id="ARBA00023163"/>
    </source>
</evidence>
<sequence length="1015" mass="114448">MDSISIPNDADSDGNTEFASEYYKDFPKLSAGYIVSEKPTFLNFDSVLCVINNQKCSLYDSKSGSKLSSTNLNDEMVVGAKSFTFDGRYEILISGSSNGVISCYNVNKGGNSLDLLIRAKISCKRLLSVDVSPDSGAILLIYLTNKESITTEISVMTFDFLGIIKSTEIDVNQAIDLDPSSSDCKHVKSFKRVCSLLSKVDVYATNRRLNLVGIGIGKSVLILNIATYRITYFELIGSVCCMAFDSRNFMALGDSTGRIIIYDLDHSDDGNENLVMVCDMPQSYFDLNPIHLRQKANFLTTNRKLYSKDEDFGYLKNFARLPISARSLHWHAHGVNCMSFNRDGSILLSGGEEGVLVIWHLNSNSKKFVTRLGSAIFHLGISNSEDLYFAACEANEIFFIDPSALSIKSRISGLSIPMSIGIKSTKEYTQLPLESPAEALEENTDITYSNVNVESHVPIFKYWPHVYNDLVNASKKDAESTMIGGNVVVSSRPNKLQIFNYVKDCEIGSLDLKTVNIISRQDDEFGEDWNLDEMCVSSDGLVVLTIQSRKVLHTTDTIDEPSMLYPQFEHETLSNNKKSTLKFWVRMHDKEGLGFVAHTKISNPHTHKVTYVAQISNTYAFLTASMDSEFKIWNVVKKAVFPNNLGFVTYSDSDLKELKGKSFKNETVDDYIWICVSVGSYRNMPCITASINESGNLICVVHDLAVSVWEINKKRQFEFVKAVMVNQPKYALEKNDIITHKSDVSFIKFISPYESRFVIISGSKRLCIWDITNDKSLWEYPITEDQEIDKVIYERLLPNILVVTTSHIDNGKYVGTLEMYLFDISNENVVMKEIFSQKRSISRMVLNMCLSPSAIDPSVFNTKNNDLQLPVFPFNFVYTTLVLLTSNFQIETIAIMSELYKNEPPKIFTIDSVERSMDKTTVGNGISEGDDLDIFEQILNLQKEQLKHYKKRKERINLTEQFCKANEWNYRAKNPIPENLVNSVVDVGCPSHSLPAPNVVFNRLANILGTMHPDY</sequence>
<keyword evidence="3" id="KW-0698">rRNA processing</keyword>
<proteinExistence type="predicted"/>
<dbReference type="GO" id="GO:0006364">
    <property type="term" value="P:rRNA processing"/>
    <property type="evidence" value="ECO:0007669"/>
    <property type="project" value="UniProtKB-KW"/>
</dbReference>
<dbReference type="Pfam" id="PF23869">
    <property type="entry name" value="Beta-prop_WDR75_1st"/>
    <property type="match status" value="1"/>
</dbReference>
<keyword evidence="9" id="KW-0175">Coiled coil</keyword>
<dbReference type="eggNOG" id="KOG1963">
    <property type="taxonomic scope" value="Eukaryota"/>
</dbReference>
<keyword evidence="11" id="KW-1185">Reference proteome</keyword>
<evidence type="ECO:0000256" key="9">
    <source>
        <dbReference type="SAM" id="Coils"/>
    </source>
</evidence>
<keyword evidence="6" id="KW-0804">Transcription</keyword>
<feature type="repeat" description="WD" evidence="8">
    <location>
        <begin position="328"/>
        <end position="369"/>
    </location>
</feature>
<accession>L0AY97</accession>
<evidence type="ECO:0000256" key="7">
    <source>
        <dbReference type="ARBA" id="ARBA00023242"/>
    </source>
</evidence>
<protein>
    <submittedName>
        <fullName evidence="10">Uncharacterized protein</fullName>
    </submittedName>
</protein>
<dbReference type="InterPro" id="IPR036322">
    <property type="entry name" value="WD40_repeat_dom_sf"/>
</dbReference>
<dbReference type="PROSITE" id="PS50294">
    <property type="entry name" value="WD_REPEATS_REGION"/>
    <property type="match status" value="1"/>
</dbReference>
<evidence type="ECO:0000256" key="8">
    <source>
        <dbReference type="PROSITE-ProRule" id="PRU00221"/>
    </source>
</evidence>
<dbReference type="GeneID" id="15803288"/>
<reference evidence="10 11" key="1">
    <citation type="journal article" date="2012" name="BMC Genomics">
        <title>Comparative genomic analysis and phylogenetic position of Theileria equi.</title>
        <authorList>
            <person name="Kappmeyer L.S."/>
            <person name="Thiagarajan M."/>
            <person name="Herndon D.R."/>
            <person name="Ramsay J.D."/>
            <person name="Caler E."/>
            <person name="Djikeng A."/>
            <person name="Gillespie J.J."/>
            <person name="Lau A.O."/>
            <person name="Roalson E.H."/>
            <person name="Silva J.C."/>
            <person name="Silva M.G."/>
            <person name="Suarez C.E."/>
            <person name="Ueti M.W."/>
            <person name="Nene V.M."/>
            <person name="Mealey R.H."/>
            <person name="Knowles D.P."/>
            <person name="Brayton K.A."/>
        </authorList>
    </citation>
    <scope>NUCLEOTIDE SEQUENCE [LARGE SCALE GENOMIC DNA]</scope>
    <source>
        <strain evidence="10 11">WA</strain>
    </source>
</reference>